<protein>
    <submittedName>
        <fullName evidence="2">Uncharacterized protein</fullName>
    </submittedName>
</protein>
<dbReference type="AlphaFoldDB" id="A0A8K1CB10"/>
<feature type="transmembrane region" description="Helical" evidence="1">
    <location>
        <begin position="510"/>
        <end position="530"/>
    </location>
</feature>
<keyword evidence="1" id="KW-0812">Transmembrane</keyword>
<keyword evidence="3" id="KW-1185">Reference proteome</keyword>
<dbReference type="OrthoDB" id="167593at2759"/>
<reference evidence="2" key="1">
    <citation type="submission" date="2019-03" db="EMBL/GenBank/DDBJ databases">
        <title>Long read genome sequence of the mycoparasitic Pythium oligandrum ATCC 38472 isolated from sugarbeet rhizosphere.</title>
        <authorList>
            <person name="Gaulin E."/>
        </authorList>
    </citation>
    <scope>NUCLEOTIDE SEQUENCE</scope>
    <source>
        <strain evidence="2">ATCC 38472_TT</strain>
    </source>
</reference>
<dbReference type="Proteomes" id="UP000794436">
    <property type="component" value="Unassembled WGS sequence"/>
</dbReference>
<feature type="transmembrane region" description="Helical" evidence="1">
    <location>
        <begin position="152"/>
        <end position="173"/>
    </location>
</feature>
<accession>A0A8K1CB10</accession>
<comment type="caution">
    <text evidence="2">The sequence shown here is derived from an EMBL/GenBank/DDBJ whole genome shotgun (WGS) entry which is preliminary data.</text>
</comment>
<keyword evidence="1" id="KW-0472">Membrane</keyword>
<evidence type="ECO:0000313" key="3">
    <source>
        <dbReference type="Proteomes" id="UP000794436"/>
    </source>
</evidence>
<feature type="transmembrane region" description="Helical" evidence="1">
    <location>
        <begin position="116"/>
        <end position="140"/>
    </location>
</feature>
<dbReference type="EMBL" id="SPLM01000109">
    <property type="protein sequence ID" value="TMW59688.1"/>
    <property type="molecule type" value="Genomic_DNA"/>
</dbReference>
<feature type="transmembrane region" description="Helical" evidence="1">
    <location>
        <begin position="455"/>
        <end position="482"/>
    </location>
</feature>
<evidence type="ECO:0000256" key="1">
    <source>
        <dbReference type="SAM" id="Phobius"/>
    </source>
</evidence>
<name>A0A8K1CB10_PYTOL</name>
<gene>
    <name evidence="2" type="ORF">Poli38472_004757</name>
</gene>
<feature type="transmembrane region" description="Helical" evidence="1">
    <location>
        <begin position="250"/>
        <end position="270"/>
    </location>
</feature>
<feature type="transmembrane region" description="Helical" evidence="1">
    <location>
        <begin position="185"/>
        <end position="205"/>
    </location>
</feature>
<proteinExistence type="predicted"/>
<feature type="transmembrane region" description="Helical" evidence="1">
    <location>
        <begin position="282"/>
        <end position="300"/>
    </location>
</feature>
<organism evidence="2 3">
    <name type="scientific">Pythium oligandrum</name>
    <name type="common">Mycoparasitic fungus</name>
    <dbReference type="NCBI Taxonomy" id="41045"/>
    <lineage>
        <taxon>Eukaryota</taxon>
        <taxon>Sar</taxon>
        <taxon>Stramenopiles</taxon>
        <taxon>Oomycota</taxon>
        <taxon>Peronosporomycetes</taxon>
        <taxon>Pythiales</taxon>
        <taxon>Pythiaceae</taxon>
        <taxon>Pythium</taxon>
    </lineage>
</organism>
<evidence type="ECO:0000313" key="2">
    <source>
        <dbReference type="EMBL" id="TMW59688.1"/>
    </source>
</evidence>
<feature type="transmembrane region" description="Helical" evidence="1">
    <location>
        <begin position="211"/>
        <end position="234"/>
    </location>
</feature>
<keyword evidence="1" id="KW-1133">Transmembrane helix</keyword>
<feature type="transmembrane region" description="Helical" evidence="1">
    <location>
        <begin position="20"/>
        <end position="37"/>
    </location>
</feature>
<sequence>MAPFENLSKLVQDPRGMTYGKATALAGGAIAIAWYILHRRDTSVPPTHDIRADVGTTQQVDTNRYQQHRQPQPTTFIRRLARWWFKVWHSTQVELHGQYSIEHLHALHVYVNRTHWLHVALVCLLTPIPAIAFVILLDLIPLEPPENGPDAIGTWGRLICTAAIVSTSILYQFRSNAPWMQLTHSFMWTVGLLAAVLAILFLWQLARVVGFPIPFVLIAGAPSVTAVIVVAVTWTRRDQIRRRSNVSRDLLPYANVFVCQTFMTIIYPVYNHIFATLPSTQQTAFVLLQPIIKIACKFWIYRSIRDSRDASPEVIIFNVEVFHALYVANCMQSSTSMRTVLVLVLVDFIHACISWWDVRTLLAELKEKSAKLLASTGKASTIATSHIELLKVAVEIIEADPIAFPIGPRLQSHTPQTIVPEPNAVKPVGPKAPPSQLHRLDVDERHDFVDTVQRILYLTEFVVLIEYTEVIMPVIYCAYTAILSERPNHKYYQFLDGLASSSLVPMLTNISVYISTEFVSLVLMALVLWWQLRFSLVHQLAYNLESRQDHVHAKLVGWAVYIVHNALVQSGADFSFQFEWLRNKG</sequence>